<dbReference type="InterPro" id="IPR036188">
    <property type="entry name" value="FAD/NAD-bd_sf"/>
</dbReference>
<reference evidence="3 4" key="1">
    <citation type="submission" date="2016-04" db="EMBL/GenBank/DDBJ databases">
        <title>A degradative enzymes factory behind the ericoid mycorrhizal symbiosis.</title>
        <authorList>
            <consortium name="DOE Joint Genome Institute"/>
            <person name="Martino E."/>
            <person name="Morin E."/>
            <person name="Grelet G."/>
            <person name="Kuo A."/>
            <person name="Kohler A."/>
            <person name="Daghino S."/>
            <person name="Barry K."/>
            <person name="Choi C."/>
            <person name="Cichocki N."/>
            <person name="Clum A."/>
            <person name="Copeland A."/>
            <person name="Hainaut M."/>
            <person name="Haridas S."/>
            <person name="Labutti K."/>
            <person name="Lindquist E."/>
            <person name="Lipzen A."/>
            <person name="Khouja H.-R."/>
            <person name="Murat C."/>
            <person name="Ohm R."/>
            <person name="Olson A."/>
            <person name="Spatafora J."/>
            <person name="Veneault-Fourrey C."/>
            <person name="Henrissat B."/>
            <person name="Grigoriev I."/>
            <person name="Martin F."/>
            <person name="Perotto S."/>
        </authorList>
    </citation>
    <scope>NUCLEOTIDE SEQUENCE [LARGE SCALE GENOMIC DNA]</scope>
    <source>
        <strain evidence="3 4">F</strain>
    </source>
</reference>
<dbReference type="Pfam" id="PF01593">
    <property type="entry name" value="Amino_oxidase"/>
    <property type="match status" value="1"/>
</dbReference>
<gene>
    <name evidence="3" type="ORF">L207DRAFT_541616</name>
</gene>
<organism evidence="3 4">
    <name type="scientific">Hyaloscypha variabilis (strain UAMH 11265 / GT02V1 / F)</name>
    <name type="common">Meliniomyces variabilis</name>
    <dbReference type="NCBI Taxonomy" id="1149755"/>
    <lineage>
        <taxon>Eukaryota</taxon>
        <taxon>Fungi</taxon>
        <taxon>Dikarya</taxon>
        <taxon>Ascomycota</taxon>
        <taxon>Pezizomycotina</taxon>
        <taxon>Leotiomycetes</taxon>
        <taxon>Helotiales</taxon>
        <taxon>Hyaloscyphaceae</taxon>
        <taxon>Hyaloscypha</taxon>
        <taxon>Hyaloscypha variabilis</taxon>
    </lineage>
</organism>
<feature type="region of interest" description="Disordered" evidence="1">
    <location>
        <begin position="1"/>
        <end position="32"/>
    </location>
</feature>
<evidence type="ECO:0000256" key="1">
    <source>
        <dbReference type="SAM" id="MobiDB-lite"/>
    </source>
</evidence>
<dbReference type="Gene3D" id="3.50.50.60">
    <property type="entry name" value="FAD/NAD(P)-binding domain"/>
    <property type="match status" value="1"/>
</dbReference>
<dbReference type="STRING" id="1149755.A0A2J6S427"/>
<evidence type="ECO:0000259" key="2">
    <source>
        <dbReference type="Pfam" id="PF01593"/>
    </source>
</evidence>
<dbReference type="SUPFAM" id="SSF51905">
    <property type="entry name" value="FAD/NAD(P)-binding domain"/>
    <property type="match status" value="1"/>
</dbReference>
<feature type="domain" description="Amine oxidase" evidence="2">
    <location>
        <begin position="48"/>
        <end position="312"/>
    </location>
</feature>
<dbReference type="OrthoDB" id="5977668at2759"/>
<accession>A0A2J6S427</accession>
<dbReference type="InterPro" id="IPR002937">
    <property type="entry name" value="Amino_oxidase"/>
</dbReference>
<keyword evidence="4" id="KW-1185">Reference proteome</keyword>
<feature type="compositionally biased region" description="Basic and acidic residues" evidence="1">
    <location>
        <begin position="21"/>
        <end position="32"/>
    </location>
</feature>
<dbReference type="InterPro" id="IPR050464">
    <property type="entry name" value="Zeta_carotene_desat/Oxidored"/>
</dbReference>
<sequence length="527" mass="59208">MPEDNPSQNVLDTVNSSMLSMRDEERTSEHKYENTKPRLRIAIIGSGVSGLAALWSLKGTSHEVHLYESQDYFGGHTQTVEWQNLYGKGTTNVDIAFTLFNRRTYPTFNAFINHLKLPVHSMRVTFGLSRDNGNFEWSSKSLSTLFTQPRNIFSPSFYRMLWDILRFNHSAASILSPNYPYPDDTISDYLARNNYSLSFQNNYFIPLVSSLWVHDPNETLTCILMIMLVKYLYNHCILNSFGNSLKWSVVAGGASRYVDAILDGIPADRLHKSTTVKNITSIEGGKLALPFENEGVECFDRVIMATHAPQALDILGEGATALERSILGTFRTSSSTAVLHSDISFMPRNRKAWSGYNYHDFTTSLTSSELAPQPPRVSLTANLNDLPGQDPRITGPIITTLNPSHLPHPDTIQGIFHYEHPILDHHAQVAQVEMRRIQGVRNIWYAGAWLGYGFHEDGFRSGVEAARGVEPGLELPFEVVDWKDGGGMKGWEKKGWEVGLLDLLIDLVQGVILGWTRVSRSIFAHRG</sequence>
<dbReference type="AlphaFoldDB" id="A0A2J6S427"/>
<dbReference type="Gene3D" id="1.10.405.20">
    <property type="match status" value="1"/>
</dbReference>
<evidence type="ECO:0000313" key="3">
    <source>
        <dbReference type="EMBL" id="PMD45495.1"/>
    </source>
</evidence>
<dbReference type="Gene3D" id="3.30.70.1990">
    <property type="match status" value="1"/>
</dbReference>
<feature type="compositionally biased region" description="Polar residues" evidence="1">
    <location>
        <begin position="1"/>
        <end position="19"/>
    </location>
</feature>
<name>A0A2J6S427_HYAVF</name>
<dbReference type="EMBL" id="KZ613940">
    <property type="protein sequence ID" value="PMD45495.1"/>
    <property type="molecule type" value="Genomic_DNA"/>
</dbReference>
<dbReference type="PANTHER" id="PTHR42923">
    <property type="entry name" value="PROTOPORPHYRINOGEN OXIDASE"/>
    <property type="match status" value="1"/>
</dbReference>
<proteinExistence type="predicted"/>
<evidence type="ECO:0000313" key="4">
    <source>
        <dbReference type="Proteomes" id="UP000235786"/>
    </source>
</evidence>
<dbReference type="PANTHER" id="PTHR42923:SF17">
    <property type="entry name" value="AMINE OXIDASE DOMAIN-CONTAINING PROTEIN"/>
    <property type="match status" value="1"/>
</dbReference>
<protein>
    <submittedName>
        <fullName evidence="3">FAD/NAD(P)-binding domain-containing protein</fullName>
    </submittedName>
</protein>
<dbReference type="GO" id="GO:0016491">
    <property type="term" value="F:oxidoreductase activity"/>
    <property type="evidence" value="ECO:0007669"/>
    <property type="project" value="InterPro"/>
</dbReference>
<dbReference type="Proteomes" id="UP000235786">
    <property type="component" value="Unassembled WGS sequence"/>
</dbReference>